<reference evidence="3 4" key="1">
    <citation type="submission" date="2020-02" db="EMBL/GenBank/DDBJ databases">
        <title>Whole-genome analyses of novel actinobacteria.</title>
        <authorList>
            <person name="Sahin N."/>
            <person name="Tokatli A."/>
        </authorList>
    </citation>
    <scope>NUCLEOTIDE SEQUENCE [LARGE SCALE GENOMIC DNA]</scope>
    <source>
        <strain evidence="3 4">YC504</strain>
    </source>
</reference>
<feature type="region of interest" description="Disordered" evidence="1">
    <location>
        <begin position="26"/>
        <end position="85"/>
    </location>
</feature>
<proteinExistence type="predicted"/>
<feature type="chain" id="PRO_5026035861" evidence="2">
    <location>
        <begin position="28"/>
        <end position="85"/>
    </location>
</feature>
<dbReference type="AlphaFoldDB" id="A0A6G4XLF8"/>
<organism evidence="3 4">
    <name type="scientific">Streptomyces mesophilus</name>
    <dbReference type="NCBI Taxonomy" id="1775132"/>
    <lineage>
        <taxon>Bacteria</taxon>
        <taxon>Bacillati</taxon>
        <taxon>Actinomycetota</taxon>
        <taxon>Actinomycetes</taxon>
        <taxon>Kitasatosporales</taxon>
        <taxon>Streptomycetaceae</taxon>
        <taxon>Streptomyces</taxon>
    </lineage>
</organism>
<name>A0A6G4XLF8_9ACTN</name>
<accession>A0A6G4XLF8</accession>
<evidence type="ECO:0000256" key="2">
    <source>
        <dbReference type="SAM" id="SignalP"/>
    </source>
</evidence>
<keyword evidence="4" id="KW-1185">Reference proteome</keyword>
<comment type="caution">
    <text evidence="3">The sequence shown here is derived from an EMBL/GenBank/DDBJ whole genome shotgun (WGS) entry which is preliminary data.</text>
</comment>
<protein>
    <submittedName>
        <fullName evidence="3">Uncharacterized protein</fullName>
    </submittedName>
</protein>
<evidence type="ECO:0000313" key="3">
    <source>
        <dbReference type="EMBL" id="NGO78012.1"/>
    </source>
</evidence>
<sequence length="85" mass="8616">MKHAQRIALAASAVLLGSLATAGAAQAATGHDVKGSDTQVGTVERPAGTDATKAQKIKPADPSNKYSQTVERSAGTDSIPAMRVN</sequence>
<gene>
    <name evidence="3" type="ORF">G6045_20435</name>
</gene>
<keyword evidence="2" id="KW-0732">Signal</keyword>
<dbReference type="Proteomes" id="UP000481109">
    <property type="component" value="Unassembled WGS sequence"/>
</dbReference>
<evidence type="ECO:0000256" key="1">
    <source>
        <dbReference type="SAM" id="MobiDB-lite"/>
    </source>
</evidence>
<feature type="signal peptide" evidence="2">
    <location>
        <begin position="1"/>
        <end position="27"/>
    </location>
</feature>
<dbReference type="EMBL" id="JAAKZW010000084">
    <property type="protein sequence ID" value="NGO78012.1"/>
    <property type="molecule type" value="Genomic_DNA"/>
</dbReference>
<dbReference type="RefSeq" id="WP_165333467.1">
    <property type="nucleotide sequence ID" value="NZ_JAAKZW010000084.1"/>
</dbReference>
<evidence type="ECO:0000313" key="4">
    <source>
        <dbReference type="Proteomes" id="UP000481109"/>
    </source>
</evidence>